<reference evidence="1 2" key="1">
    <citation type="submission" date="2018-05" db="EMBL/GenBank/DDBJ databases">
        <title>Evolution of small genomes with special reference to Mycobacterium leprae.</title>
        <authorList>
            <person name="Mohanty P.S."/>
            <person name="Bansal A.K."/>
            <person name="Gupta U.D."/>
            <person name="Naaz F."/>
            <person name="Dwivedi V.D."/>
            <person name="Singh H."/>
            <person name="Gupta G."/>
            <person name="Sharma S."/>
            <person name="Arora M."/>
        </authorList>
    </citation>
    <scope>NUCLEOTIDE SEQUENCE [LARGE SCALE GENOMIC DNA]</scope>
    <source>
        <strain evidence="1 2">MRHRU-235-G</strain>
    </source>
</reference>
<organism evidence="1 2">
    <name type="scientific">Mycobacterium leprae</name>
    <dbReference type="NCBI Taxonomy" id="1769"/>
    <lineage>
        <taxon>Bacteria</taxon>
        <taxon>Bacillati</taxon>
        <taxon>Actinomycetota</taxon>
        <taxon>Actinomycetes</taxon>
        <taxon>Mycobacteriales</taxon>
        <taxon>Mycobacteriaceae</taxon>
        <taxon>Mycobacterium</taxon>
    </lineage>
</organism>
<proteinExistence type="predicted"/>
<dbReference type="AlphaFoldDB" id="A0AAD0KSQ0"/>
<evidence type="ECO:0000313" key="2">
    <source>
        <dbReference type="Proteomes" id="UP000249682"/>
    </source>
</evidence>
<dbReference type="EMBL" id="CP029543">
    <property type="protein sequence ID" value="AWV48943.1"/>
    <property type="molecule type" value="Genomic_DNA"/>
</dbReference>
<accession>A0AAD0KSQ0</accession>
<evidence type="ECO:0000313" key="1">
    <source>
        <dbReference type="EMBL" id="AWV48943.1"/>
    </source>
</evidence>
<gene>
    <name evidence="1" type="ORF">DIJ64_02045</name>
</gene>
<name>A0AAD0KSQ0_MYCLR</name>
<protein>
    <submittedName>
        <fullName evidence="1">Uncharacterized protein</fullName>
    </submittedName>
</protein>
<sequence>MDFRDVRFDVADLRGTDLTKY</sequence>
<dbReference type="Proteomes" id="UP000249682">
    <property type="component" value="Chromosome"/>
</dbReference>